<feature type="non-terminal residue" evidence="1">
    <location>
        <position position="134"/>
    </location>
</feature>
<accession>A0A813EAI9</accession>
<evidence type="ECO:0000313" key="2">
    <source>
        <dbReference type="Proteomes" id="UP000654075"/>
    </source>
</evidence>
<organism evidence="1 2">
    <name type="scientific">Polarella glacialis</name>
    <name type="common">Dinoflagellate</name>
    <dbReference type="NCBI Taxonomy" id="89957"/>
    <lineage>
        <taxon>Eukaryota</taxon>
        <taxon>Sar</taxon>
        <taxon>Alveolata</taxon>
        <taxon>Dinophyceae</taxon>
        <taxon>Suessiales</taxon>
        <taxon>Suessiaceae</taxon>
        <taxon>Polarella</taxon>
    </lineage>
</organism>
<name>A0A813EAI9_POLGL</name>
<gene>
    <name evidence="1" type="ORF">PGLA1383_LOCUS15826</name>
</gene>
<keyword evidence="2" id="KW-1185">Reference proteome</keyword>
<protein>
    <submittedName>
        <fullName evidence="1">Uncharacterized protein</fullName>
    </submittedName>
</protein>
<comment type="caution">
    <text evidence="1">The sequence shown here is derived from an EMBL/GenBank/DDBJ whole genome shotgun (WGS) entry which is preliminary data.</text>
</comment>
<proteinExistence type="predicted"/>
<dbReference type="OMA" id="FDSADWW"/>
<dbReference type="AlphaFoldDB" id="A0A813EAI9"/>
<feature type="non-terminal residue" evidence="1">
    <location>
        <position position="1"/>
    </location>
</feature>
<dbReference type="EMBL" id="CAJNNV010009442">
    <property type="protein sequence ID" value="CAE8597381.1"/>
    <property type="molecule type" value="Genomic_DNA"/>
</dbReference>
<dbReference type="OrthoDB" id="405915at2759"/>
<sequence>QDPGPRGVSLDKAAALQSQGVSSEAGWTFDSADWWLEEHGLIMEQPSPLPPGKYTVTGDREVTTTLTLHPPDATGSQRWELGDGAKLYDVTHLPCRSARYTADGTQFPVTPGAPMPPVAGCRKQDYAVLFVLGE</sequence>
<evidence type="ECO:0000313" key="1">
    <source>
        <dbReference type="EMBL" id="CAE8597381.1"/>
    </source>
</evidence>
<dbReference type="Proteomes" id="UP000654075">
    <property type="component" value="Unassembled WGS sequence"/>
</dbReference>
<reference evidence="1" key="1">
    <citation type="submission" date="2021-02" db="EMBL/GenBank/DDBJ databases">
        <authorList>
            <person name="Dougan E. K."/>
            <person name="Rhodes N."/>
            <person name="Thang M."/>
            <person name="Chan C."/>
        </authorList>
    </citation>
    <scope>NUCLEOTIDE SEQUENCE</scope>
</reference>